<organism evidence="7 8">
    <name type="scientific">Candidatus Collierbacteria bacterium CG10_big_fil_rev_8_21_14_0_10_44_9</name>
    <dbReference type="NCBI Taxonomy" id="1974535"/>
    <lineage>
        <taxon>Bacteria</taxon>
        <taxon>Candidatus Collieribacteriota</taxon>
    </lineage>
</organism>
<evidence type="ECO:0000256" key="6">
    <source>
        <dbReference type="SAM" id="MobiDB-lite"/>
    </source>
</evidence>
<evidence type="ECO:0000256" key="2">
    <source>
        <dbReference type="ARBA" id="ARBA00022980"/>
    </source>
</evidence>
<dbReference type="Pfam" id="PF00380">
    <property type="entry name" value="Ribosomal_S9"/>
    <property type="match status" value="1"/>
</dbReference>
<proteinExistence type="inferred from homology"/>
<gene>
    <name evidence="7" type="primary">rpsI</name>
    <name evidence="7" type="ORF">COT87_00255</name>
</gene>
<dbReference type="InterPro" id="IPR020568">
    <property type="entry name" value="Ribosomal_Su5_D2-typ_SF"/>
</dbReference>
<dbReference type="GO" id="GO:0003723">
    <property type="term" value="F:RNA binding"/>
    <property type="evidence" value="ECO:0007669"/>
    <property type="project" value="TreeGrafter"/>
</dbReference>
<evidence type="ECO:0000256" key="4">
    <source>
        <dbReference type="ARBA" id="ARBA00035259"/>
    </source>
</evidence>
<evidence type="ECO:0000256" key="3">
    <source>
        <dbReference type="ARBA" id="ARBA00023274"/>
    </source>
</evidence>
<sequence>MATSPKLPKVLKKPSYTYAVGRRKTANARVRIYKTKSVPGMDGVQLSINGKSAEAYFPSETAKAAYRKPFILTETLSKISASVVVAGSGKMGQLDAVVHGLARALSLLDRDAYRTILKSAGLLTRDARTRQRRMIGTGGKARRTKQSPKR</sequence>
<evidence type="ECO:0000256" key="5">
    <source>
        <dbReference type="ARBA" id="ARBA00035523"/>
    </source>
</evidence>
<dbReference type="PANTHER" id="PTHR21569">
    <property type="entry name" value="RIBOSOMAL PROTEIN S9"/>
    <property type="match status" value="1"/>
</dbReference>
<dbReference type="GO" id="GO:0022627">
    <property type="term" value="C:cytosolic small ribosomal subunit"/>
    <property type="evidence" value="ECO:0007669"/>
    <property type="project" value="TreeGrafter"/>
</dbReference>
<keyword evidence="2 7" id="KW-0689">Ribosomal protein</keyword>
<protein>
    <recommendedName>
        <fullName evidence="4">Small ribosomal subunit protein uS9</fullName>
    </recommendedName>
    <alternativeName>
        <fullName evidence="5">30S ribosomal protein S9</fullName>
    </alternativeName>
</protein>
<dbReference type="Gene3D" id="3.30.230.10">
    <property type="match status" value="1"/>
</dbReference>
<dbReference type="SUPFAM" id="SSF54211">
    <property type="entry name" value="Ribosomal protein S5 domain 2-like"/>
    <property type="match status" value="1"/>
</dbReference>
<accession>A0A2H0VJM6</accession>
<dbReference type="GO" id="GO:0003735">
    <property type="term" value="F:structural constituent of ribosome"/>
    <property type="evidence" value="ECO:0007669"/>
    <property type="project" value="InterPro"/>
</dbReference>
<evidence type="ECO:0000313" key="8">
    <source>
        <dbReference type="Proteomes" id="UP000230796"/>
    </source>
</evidence>
<dbReference type="GO" id="GO:0006412">
    <property type="term" value="P:translation"/>
    <property type="evidence" value="ECO:0007669"/>
    <property type="project" value="InterPro"/>
</dbReference>
<dbReference type="AlphaFoldDB" id="A0A2H0VJM6"/>
<evidence type="ECO:0000313" key="7">
    <source>
        <dbReference type="EMBL" id="PIR99302.1"/>
    </source>
</evidence>
<dbReference type="InterPro" id="IPR014721">
    <property type="entry name" value="Ribsml_uS5_D2-typ_fold_subgr"/>
</dbReference>
<dbReference type="PANTHER" id="PTHR21569:SF1">
    <property type="entry name" value="SMALL RIBOSOMAL SUBUNIT PROTEIN US9M"/>
    <property type="match status" value="1"/>
</dbReference>
<name>A0A2H0VJM6_9BACT</name>
<keyword evidence="3" id="KW-0687">Ribonucleoprotein</keyword>
<dbReference type="InterPro" id="IPR000754">
    <property type="entry name" value="Ribosomal_uS9"/>
</dbReference>
<comment type="similarity">
    <text evidence="1">Belongs to the universal ribosomal protein uS9 family.</text>
</comment>
<comment type="caution">
    <text evidence="7">The sequence shown here is derived from an EMBL/GenBank/DDBJ whole genome shotgun (WGS) entry which is preliminary data.</text>
</comment>
<reference evidence="8" key="1">
    <citation type="submission" date="2017-09" db="EMBL/GenBank/DDBJ databases">
        <title>Depth-based differentiation of microbial function through sediment-hosted aquifers and enrichment of novel symbionts in the deep terrestrial subsurface.</title>
        <authorList>
            <person name="Probst A.J."/>
            <person name="Ladd B."/>
            <person name="Jarett J.K."/>
            <person name="Geller-Mcgrath D.E."/>
            <person name="Sieber C.M.K."/>
            <person name="Emerson J.B."/>
            <person name="Anantharaman K."/>
            <person name="Thomas B.C."/>
            <person name="Malmstrom R."/>
            <person name="Stieglmeier M."/>
            <person name="Klingl A."/>
            <person name="Woyke T."/>
            <person name="Ryan C.M."/>
            <person name="Banfield J.F."/>
        </authorList>
    </citation>
    <scope>NUCLEOTIDE SEQUENCE [LARGE SCALE GENOMIC DNA]</scope>
</reference>
<feature type="compositionally biased region" description="Basic residues" evidence="6">
    <location>
        <begin position="140"/>
        <end position="150"/>
    </location>
</feature>
<evidence type="ECO:0000256" key="1">
    <source>
        <dbReference type="ARBA" id="ARBA00005251"/>
    </source>
</evidence>
<dbReference type="Proteomes" id="UP000230796">
    <property type="component" value="Unassembled WGS sequence"/>
</dbReference>
<dbReference type="EMBL" id="PFAF01000002">
    <property type="protein sequence ID" value="PIR99302.1"/>
    <property type="molecule type" value="Genomic_DNA"/>
</dbReference>
<feature type="region of interest" description="Disordered" evidence="6">
    <location>
        <begin position="130"/>
        <end position="150"/>
    </location>
</feature>